<dbReference type="GO" id="GO:0006352">
    <property type="term" value="P:DNA-templated transcription initiation"/>
    <property type="evidence" value="ECO:0007669"/>
    <property type="project" value="InterPro"/>
</dbReference>
<dbReference type="AlphaFoldDB" id="A0AB34A9R7"/>
<comment type="caution">
    <text evidence="2">The sequence shown here is derived from an EMBL/GenBank/DDBJ whole genome shotgun (WGS) entry which is preliminary data.</text>
</comment>
<evidence type="ECO:0000313" key="3">
    <source>
        <dbReference type="Proteomes" id="UP000321618"/>
    </source>
</evidence>
<dbReference type="Pfam" id="PF04542">
    <property type="entry name" value="Sigma70_r2"/>
    <property type="match status" value="1"/>
</dbReference>
<evidence type="ECO:0000313" key="2">
    <source>
        <dbReference type="EMBL" id="GEO76356.1"/>
    </source>
</evidence>
<name>A0AB34A9R7_9LACO</name>
<sequence>MIEKVRDDEDSVALDKLVQRYRPMIDNMYSRYYITSFERNDWYQEALLVCYQTCKLFDGTSGSRFGSFYKMKFKHRVIDIIRRENSLKRKVNSLTEPFESSDVKGLVIPCHKELVEFKEYFKYVSTKMNLRELIAVQYILGHISIEEACQNADCSKKSMRQAVYNCHQKIKKFDNL</sequence>
<dbReference type="GO" id="GO:0000428">
    <property type="term" value="C:DNA-directed RNA polymerase complex"/>
    <property type="evidence" value="ECO:0007669"/>
    <property type="project" value="UniProtKB-KW"/>
</dbReference>
<protein>
    <submittedName>
        <fullName evidence="2">DNA-directed RNA polymerase subunit sigma</fullName>
    </submittedName>
</protein>
<keyword evidence="2" id="KW-0804">Transcription</keyword>
<dbReference type="EMBL" id="BJZM01000013">
    <property type="protein sequence ID" value="GEO76356.1"/>
    <property type="molecule type" value="Genomic_DNA"/>
</dbReference>
<proteinExistence type="predicted"/>
<dbReference type="InterPro" id="IPR007627">
    <property type="entry name" value="RNA_pol_sigma70_r2"/>
</dbReference>
<gene>
    <name evidence="2" type="ORF">LCR01_07990</name>
</gene>
<reference evidence="2 3" key="1">
    <citation type="submission" date="2019-07" db="EMBL/GenBank/DDBJ databases">
        <title>Whole genome shotgun sequence of Lactobacillus crustorum NBRC 107159.</title>
        <authorList>
            <person name="Hosoyama A."/>
            <person name="Uohara A."/>
            <person name="Ohji S."/>
            <person name="Ichikawa N."/>
        </authorList>
    </citation>
    <scope>NUCLEOTIDE SEQUENCE [LARGE SCALE GENOMIC DNA]</scope>
    <source>
        <strain evidence="2 3">NBRC 107159</strain>
    </source>
</reference>
<feature type="domain" description="RNA polymerase sigma-70 region 2" evidence="1">
    <location>
        <begin position="17"/>
        <end position="85"/>
    </location>
</feature>
<dbReference type="GO" id="GO:0003700">
    <property type="term" value="F:DNA-binding transcription factor activity"/>
    <property type="evidence" value="ECO:0007669"/>
    <property type="project" value="InterPro"/>
</dbReference>
<dbReference type="InterPro" id="IPR013325">
    <property type="entry name" value="RNA_pol_sigma_r2"/>
</dbReference>
<dbReference type="Proteomes" id="UP000321618">
    <property type="component" value="Unassembled WGS sequence"/>
</dbReference>
<keyword evidence="2" id="KW-0240">DNA-directed RNA polymerase</keyword>
<dbReference type="Gene3D" id="1.10.1740.10">
    <property type="match status" value="1"/>
</dbReference>
<accession>A0AB34A9R7</accession>
<evidence type="ECO:0000259" key="1">
    <source>
        <dbReference type="Pfam" id="PF04542"/>
    </source>
</evidence>
<organism evidence="2 3">
    <name type="scientific">Companilactobacillus crustorum</name>
    <dbReference type="NCBI Taxonomy" id="392416"/>
    <lineage>
        <taxon>Bacteria</taxon>
        <taxon>Bacillati</taxon>
        <taxon>Bacillota</taxon>
        <taxon>Bacilli</taxon>
        <taxon>Lactobacillales</taxon>
        <taxon>Lactobacillaceae</taxon>
        <taxon>Companilactobacillus</taxon>
    </lineage>
</organism>
<dbReference type="SUPFAM" id="SSF88946">
    <property type="entry name" value="Sigma2 domain of RNA polymerase sigma factors"/>
    <property type="match status" value="1"/>
</dbReference>